<sequence length="396" mass="41672">MSEDVQDQPAGAPDDAHDAQNAEAGNQGGSVVDKKNRRPLLIGLAIAVVALAGIYFLYEVFIGGRTVSTDNAYVAGETAEITPLTSGKVAEVYVTNTQPVRRGQILFRLDDADQKIALAEAQAGLEYAKRRYGQSLANNKALAAAADASATQIGAAQAKVESTQAALAKARADYDRRAALEGSGAVSDEELTAAREALASARAAAQEARAGLVSAKADANSARQQEEASRALTRGTDVGTAPEVLLAKSRHAAAELDLKRTVVRAPVDGIVAKRTIQVGQKVENGMAAMIIVPVGKLYVDANFKEDELGRVRSGQTAEVVSDFYGDDVVFHGKVVGFAGGTGAAFSLIPAQNATGNWIKVVQRLPVRIELDPQELEKHPLRIGLSMEATIDLTSKD</sequence>
<dbReference type="Gene3D" id="2.40.50.100">
    <property type="match status" value="1"/>
</dbReference>
<feature type="region of interest" description="Disordered" evidence="2">
    <location>
        <begin position="1"/>
        <end position="31"/>
    </location>
</feature>
<comment type="caution">
    <text evidence="5">The sequence shown here is derived from an EMBL/GenBank/DDBJ whole genome shotgun (WGS) entry which is preliminary data.</text>
</comment>
<evidence type="ECO:0000256" key="1">
    <source>
        <dbReference type="ARBA" id="ARBA00004196"/>
    </source>
</evidence>
<gene>
    <name evidence="5" type="primary">emrA</name>
    <name evidence="5" type="ORF">GCM10011349_37940</name>
</gene>
<dbReference type="Gene3D" id="1.10.287.470">
    <property type="entry name" value="Helix hairpin bin"/>
    <property type="match status" value="2"/>
</dbReference>
<evidence type="ECO:0000313" key="6">
    <source>
        <dbReference type="Proteomes" id="UP000605099"/>
    </source>
</evidence>
<keyword evidence="3" id="KW-0812">Transmembrane</keyword>
<reference evidence="6" key="1">
    <citation type="journal article" date="2019" name="Int. J. Syst. Evol. Microbiol.">
        <title>The Global Catalogue of Microorganisms (GCM) 10K type strain sequencing project: providing services to taxonomists for standard genome sequencing and annotation.</title>
        <authorList>
            <consortium name="The Broad Institute Genomics Platform"/>
            <consortium name="The Broad Institute Genome Sequencing Center for Infectious Disease"/>
            <person name="Wu L."/>
            <person name="Ma J."/>
        </authorList>
    </citation>
    <scope>NUCLEOTIDE SEQUENCE [LARGE SCALE GENOMIC DNA]</scope>
    <source>
        <strain evidence="6">CGMCC 1.6784</strain>
    </source>
</reference>
<dbReference type="InterPro" id="IPR050739">
    <property type="entry name" value="MFP"/>
</dbReference>
<dbReference type="EMBL" id="BMLK01000022">
    <property type="protein sequence ID" value="GGN58419.1"/>
    <property type="molecule type" value="Genomic_DNA"/>
</dbReference>
<name>A0ABQ2JYM9_9SPHN</name>
<proteinExistence type="predicted"/>
<evidence type="ECO:0000313" key="5">
    <source>
        <dbReference type="EMBL" id="GGN58419.1"/>
    </source>
</evidence>
<feature type="domain" description="Multidrug resistance protein MdtA-like barrel-sandwich hybrid" evidence="4">
    <location>
        <begin position="77"/>
        <end position="292"/>
    </location>
</feature>
<evidence type="ECO:0000259" key="4">
    <source>
        <dbReference type="Pfam" id="PF25917"/>
    </source>
</evidence>
<dbReference type="Proteomes" id="UP000605099">
    <property type="component" value="Unassembled WGS sequence"/>
</dbReference>
<comment type="subcellular location">
    <subcellularLocation>
        <location evidence="1">Cell envelope</location>
    </subcellularLocation>
</comment>
<dbReference type="PANTHER" id="PTHR30386">
    <property type="entry name" value="MEMBRANE FUSION SUBUNIT OF EMRAB-TOLC MULTIDRUG EFFLUX PUMP"/>
    <property type="match status" value="1"/>
</dbReference>
<keyword evidence="3" id="KW-0472">Membrane</keyword>
<protein>
    <submittedName>
        <fullName evidence="5">Hemolysin D</fullName>
    </submittedName>
</protein>
<keyword evidence="6" id="KW-1185">Reference proteome</keyword>
<evidence type="ECO:0000256" key="2">
    <source>
        <dbReference type="SAM" id="MobiDB-lite"/>
    </source>
</evidence>
<dbReference type="Pfam" id="PF25917">
    <property type="entry name" value="BSH_RND"/>
    <property type="match status" value="1"/>
</dbReference>
<evidence type="ECO:0000256" key="3">
    <source>
        <dbReference type="SAM" id="Phobius"/>
    </source>
</evidence>
<dbReference type="PANTHER" id="PTHR30386:SF19">
    <property type="entry name" value="MULTIDRUG EXPORT PROTEIN EMRA-RELATED"/>
    <property type="match status" value="1"/>
</dbReference>
<keyword evidence="3" id="KW-1133">Transmembrane helix</keyword>
<dbReference type="RefSeq" id="WP_188822220.1">
    <property type="nucleotide sequence ID" value="NZ_BMLK01000022.1"/>
</dbReference>
<feature type="transmembrane region" description="Helical" evidence="3">
    <location>
        <begin position="40"/>
        <end position="58"/>
    </location>
</feature>
<organism evidence="5 6">
    <name type="scientific">Novosphingobium indicum</name>
    <dbReference type="NCBI Taxonomy" id="462949"/>
    <lineage>
        <taxon>Bacteria</taxon>
        <taxon>Pseudomonadati</taxon>
        <taxon>Pseudomonadota</taxon>
        <taxon>Alphaproteobacteria</taxon>
        <taxon>Sphingomonadales</taxon>
        <taxon>Sphingomonadaceae</taxon>
        <taxon>Novosphingobium</taxon>
    </lineage>
</organism>
<dbReference type="Gene3D" id="2.40.30.170">
    <property type="match status" value="1"/>
</dbReference>
<dbReference type="InterPro" id="IPR058625">
    <property type="entry name" value="MdtA-like_BSH"/>
</dbReference>
<dbReference type="SUPFAM" id="SSF111369">
    <property type="entry name" value="HlyD-like secretion proteins"/>
    <property type="match status" value="2"/>
</dbReference>
<accession>A0ABQ2JYM9</accession>